<sequence>MVLTGTLVNGLAIILGTTIGLFFTNIPDRFKETILKGIGISIIIIGLQMALQVNHVVILLLSIIVGAVIGEMLKIEHYLNKLGEWVGTFISTNKSDSRISQGFITATLIFVVGAMAIVGALDGGLRGDHQVLFTKSILDGFTAMVLATTLGFGVMLSVIPVVIYQGSIALLATTIQRIIPDAFLEVFITEMTAVGGVLIVAIGLKMLDIIQIRLANLLPSLVVVGCLLAIYQQFS</sequence>
<feature type="transmembrane region" description="Helical" evidence="1">
    <location>
        <begin position="210"/>
        <end position="231"/>
    </location>
</feature>
<proteinExistence type="predicted"/>
<comment type="caution">
    <text evidence="2">The sequence shown here is derived from an EMBL/GenBank/DDBJ whole genome shotgun (WGS) entry which is preliminary data.</text>
</comment>
<dbReference type="PANTHER" id="PTHR36111">
    <property type="entry name" value="INNER MEMBRANE PROTEIN-RELATED"/>
    <property type="match status" value="1"/>
</dbReference>
<feature type="transmembrane region" description="Helical" evidence="1">
    <location>
        <begin position="56"/>
        <end position="73"/>
    </location>
</feature>
<keyword evidence="1" id="KW-0472">Membrane</keyword>
<evidence type="ECO:0000313" key="3">
    <source>
        <dbReference type="Proteomes" id="UP000252254"/>
    </source>
</evidence>
<dbReference type="EMBL" id="QNRI01000003">
    <property type="protein sequence ID" value="RBO99927.1"/>
    <property type="molecule type" value="Genomic_DNA"/>
</dbReference>
<gene>
    <name evidence="2" type="ORF">DES48_103255</name>
</gene>
<reference evidence="2 3" key="1">
    <citation type="submission" date="2018-06" db="EMBL/GenBank/DDBJ databases">
        <title>Genomic Encyclopedia of Type Strains, Phase IV (KMG-IV): sequencing the most valuable type-strain genomes for metagenomic binning, comparative biology and taxonomic classification.</title>
        <authorList>
            <person name="Goeker M."/>
        </authorList>
    </citation>
    <scope>NUCLEOTIDE SEQUENCE [LARGE SCALE GENOMIC DNA]</scope>
    <source>
        <strain evidence="2 3">DSM 15140</strain>
    </source>
</reference>
<feature type="transmembrane region" description="Helical" evidence="1">
    <location>
        <begin position="6"/>
        <end position="26"/>
    </location>
</feature>
<dbReference type="InterPro" id="IPR007563">
    <property type="entry name" value="DUF554"/>
</dbReference>
<evidence type="ECO:0000256" key="1">
    <source>
        <dbReference type="SAM" id="Phobius"/>
    </source>
</evidence>
<feature type="transmembrane region" description="Helical" evidence="1">
    <location>
        <begin position="183"/>
        <end position="204"/>
    </location>
</feature>
<feature type="transmembrane region" description="Helical" evidence="1">
    <location>
        <begin position="33"/>
        <end position="50"/>
    </location>
</feature>
<dbReference type="AlphaFoldDB" id="A0A366EC64"/>
<organism evidence="2 3">
    <name type="scientific">Paraliobacillus ryukyuensis</name>
    <dbReference type="NCBI Taxonomy" id="200904"/>
    <lineage>
        <taxon>Bacteria</taxon>
        <taxon>Bacillati</taxon>
        <taxon>Bacillota</taxon>
        <taxon>Bacilli</taxon>
        <taxon>Bacillales</taxon>
        <taxon>Bacillaceae</taxon>
        <taxon>Paraliobacillus</taxon>
    </lineage>
</organism>
<dbReference type="RefSeq" id="WP_113868105.1">
    <property type="nucleotide sequence ID" value="NZ_BAABQN010000004.1"/>
</dbReference>
<keyword evidence="1" id="KW-1133">Transmembrane helix</keyword>
<dbReference type="Pfam" id="PF04474">
    <property type="entry name" value="DUF554"/>
    <property type="match status" value="1"/>
</dbReference>
<evidence type="ECO:0008006" key="4">
    <source>
        <dbReference type="Google" id="ProtNLM"/>
    </source>
</evidence>
<name>A0A366EC64_9BACI</name>
<feature type="transmembrane region" description="Helical" evidence="1">
    <location>
        <begin position="141"/>
        <end position="163"/>
    </location>
</feature>
<evidence type="ECO:0000313" key="2">
    <source>
        <dbReference type="EMBL" id="RBO99927.1"/>
    </source>
</evidence>
<keyword evidence="3" id="KW-1185">Reference proteome</keyword>
<feature type="transmembrane region" description="Helical" evidence="1">
    <location>
        <begin position="103"/>
        <end position="121"/>
    </location>
</feature>
<protein>
    <recommendedName>
        <fullName evidence="4">Membrane protein YdfK</fullName>
    </recommendedName>
</protein>
<dbReference type="Proteomes" id="UP000252254">
    <property type="component" value="Unassembled WGS sequence"/>
</dbReference>
<dbReference type="PANTHER" id="PTHR36111:SF2">
    <property type="entry name" value="INNER MEMBRANE PROTEIN"/>
    <property type="match status" value="1"/>
</dbReference>
<dbReference type="OrthoDB" id="9797976at2"/>
<dbReference type="STRING" id="200904.GCA_900168775_00053"/>
<keyword evidence="1" id="KW-0812">Transmembrane</keyword>
<accession>A0A366EC64</accession>